<dbReference type="Pfam" id="PF00158">
    <property type="entry name" value="Sigma54_activat"/>
    <property type="match status" value="1"/>
</dbReference>
<comment type="caution">
    <text evidence="9">The sequence shown here is derived from an EMBL/GenBank/DDBJ whole genome shotgun (WGS) entry which is preliminary data.</text>
</comment>
<dbReference type="PROSITE" id="PS00675">
    <property type="entry name" value="SIGMA54_INTERACT_1"/>
    <property type="match status" value="1"/>
</dbReference>
<dbReference type="InterPro" id="IPR013656">
    <property type="entry name" value="PAS_4"/>
</dbReference>
<dbReference type="SUPFAM" id="SSF55785">
    <property type="entry name" value="PYP-like sensor domain (PAS domain)"/>
    <property type="match status" value="2"/>
</dbReference>
<dbReference type="Pfam" id="PF25601">
    <property type="entry name" value="AAA_lid_14"/>
    <property type="match status" value="1"/>
</dbReference>
<reference evidence="9" key="1">
    <citation type="submission" date="2020-04" db="EMBL/GenBank/DDBJ databases">
        <authorList>
            <person name="Zhang T."/>
        </authorList>
    </citation>
    <scope>NUCLEOTIDE SEQUENCE</scope>
    <source>
        <strain evidence="9">HKST-UBA02</strain>
    </source>
</reference>
<proteinExistence type="predicted"/>
<dbReference type="Pfam" id="PF00989">
    <property type="entry name" value="PAS"/>
    <property type="match status" value="1"/>
</dbReference>
<dbReference type="Gene3D" id="3.40.50.300">
    <property type="entry name" value="P-loop containing nucleotide triphosphate hydrolases"/>
    <property type="match status" value="1"/>
</dbReference>
<feature type="domain" description="PAS" evidence="7">
    <location>
        <begin position="115"/>
        <end position="159"/>
    </location>
</feature>
<dbReference type="InterPro" id="IPR009057">
    <property type="entry name" value="Homeodomain-like_sf"/>
</dbReference>
<dbReference type="InterPro" id="IPR003593">
    <property type="entry name" value="AAA+_ATPase"/>
</dbReference>
<dbReference type="Gene3D" id="1.10.10.60">
    <property type="entry name" value="Homeodomain-like"/>
    <property type="match status" value="1"/>
</dbReference>
<dbReference type="SUPFAM" id="SSF46689">
    <property type="entry name" value="Homeodomain-like"/>
    <property type="match status" value="1"/>
</dbReference>
<evidence type="ECO:0000256" key="5">
    <source>
        <dbReference type="ARBA" id="ARBA00023163"/>
    </source>
</evidence>
<dbReference type="CDD" id="cd00130">
    <property type="entry name" value="PAS"/>
    <property type="match status" value="2"/>
</dbReference>
<dbReference type="PRINTS" id="PR01590">
    <property type="entry name" value="HTHFIS"/>
</dbReference>
<evidence type="ECO:0000256" key="3">
    <source>
        <dbReference type="ARBA" id="ARBA00023015"/>
    </source>
</evidence>
<dbReference type="InterPro" id="IPR025943">
    <property type="entry name" value="Sigma_54_int_dom_ATP-bd_2"/>
</dbReference>
<dbReference type="NCBIfam" id="TIGR00229">
    <property type="entry name" value="sensory_box"/>
    <property type="match status" value="1"/>
</dbReference>
<dbReference type="SUPFAM" id="SSF52540">
    <property type="entry name" value="P-loop containing nucleoside triphosphate hydrolases"/>
    <property type="match status" value="1"/>
</dbReference>
<dbReference type="AlphaFoldDB" id="A0A956NB39"/>
<dbReference type="InterPro" id="IPR002078">
    <property type="entry name" value="Sigma_54_int"/>
</dbReference>
<feature type="domain" description="Sigma-54 factor interaction" evidence="6">
    <location>
        <begin position="246"/>
        <end position="475"/>
    </location>
</feature>
<dbReference type="Gene3D" id="1.10.8.60">
    <property type="match status" value="1"/>
</dbReference>
<dbReference type="PANTHER" id="PTHR32071:SF57">
    <property type="entry name" value="C4-DICARBOXYLATE TRANSPORT TRANSCRIPTIONAL REGULATORY PROTEIN DCTD"/>
    <property type="match status" value="1"/>
</dbReference>
<reference evidence="9" key="2">
    <citation type="journal article" date="2021" name="Microbiome">
        <title>Successional dynamics and alternative stable states in a saline activated sludge microbial community over 9 years.</title>
        <authorList>
            <person name="Wang Y."/>
            <person name="Ye J."/>
            <person name="Ju F."/>
            <person name="Liu L."/>
            <person name="Boyd J.A."/>
            <person name="Deng Y."/>
            <person name="Parks D.H."/>
            <person name="Jiang X."/>
            <person name="Yin X."/>
            <person name="Woodcroft B.J."/>
            <person name="Tyson G.W."/>
            <person name="Hugenholtz P."/>
            <person name="Polz M.F."/>
            <person name="Zhang T."/>
        </authorList>
    </citation>
    <scope>NUCLEOTIDE SEQUENCE</scope>
    <source>
        <strain evidence="9">HKST-UBA02</strain>
    </source>
</reference>
<dbReference type="InterPro" id="IPR027417">
    <property type="entry name" value="P-loop_NTPase"/>
</dbReference>
<feature type="domain" description="PAS" evidence="7">
    <location>
        <begin position="1"/>
        <end position="43"/>
    </location>
</feature>
<keyword evidence="4" id="KW-0238">DNA-binding</keyword>
<dbReference type="GO" id="GO:0043565">
    <property type="term" value="F:sequence-specific DNA binding"/>
    <property type="evidence" value="ECO:0007669"/>
    <property type="project" value="InterPro"/>
</dbReference>
<dbReference type="InterPro" id="IPR000700">
    <property type="entry name" value="PAS-assoc_C"/>
</dbReference>
<accession>A0A956NB39</accession>
<dbReference type="SMART" id="SM00382">
    <property type="entry name" value="AAA"/>
    <property type="match status" value="1"/>
</dbReference>
<evidence type="ECO:0000256" key="4">
    <source>
        <dbReference type="ARBA" id="ARBA00023125"/>
    </source>
</evidence>
<keyword evidence="2" id="KW-0067">ATP-binding</keyword>
<dbReference type="InterPro" id="IPR035965">
    <property type="entry name" value="PAS-like_dom_sf"/>
</dbReference>
<evidence type="ECO:0000256" key="2">
    <source>
        <dbReference type="ARBA" id="ARBA00022840"/>
    </source>
</evidence>
<dbReference type="InterPro" id="IPR058031">
    <property type="entry name" value="AAA_lid_NorR"/>
</dbReference>
<dbReference type="PROSITE" id="PS00676">
    <property type="entry name" value="SIGMA54_INTERACT_2"/>
    <property type="match status" value="1"/>
</dbReference>
<organism evidence="9 10">
    <name type="scientific">Eiseniibacteriota bacterium</name>
    <dbReference type="NCBI Taxonomy" id="2212470"/>
    <lineage>
        <taxon>Bacteria</taxon>
        <taxon>Candidatus Eiseniibacteriota</taxon>
    </lineage>
</organism>
<dbReference type="InterPro" id="IPR025944">
    <property type="entry name" value="Sigma_54_int_dom_CS"/>
</dbReference>
<dbReference type="InterPro" id="IPR025662">
    <property type="entry name" value="Sigma_54_int_dom_ATP-bd_1"/>
</dbReference>
<protein>
    <submittedName>
        <fullName evidence="9">Sigma 54-interacting transcriptional regulator</fullName>
    </submittedName>
</protein>
<evidence type="ECO:0000259" key="8">
    <source>
        <dbReference type="PROSITE" id="PS50113"/>
    </source>
</evidence>
<dbReference type="SMART" id="SM00091">
    <property type="entry name" value="PAS"/>
    <property type="match status" value="2"/>
</dbReference>
<dbReference type="EMBL" id="JAGQHS010000007">
    <property type="protein sequence ID" value="MCA9754653.1"/>
    <property type="molecule type" value="Genomic_DNA"/>
</dbReference>
<dbReference type="PROSITE" id="PS00688">
    <property type="entry name" value="SIGMA54_INTERACT_3"/>
    <property type="match status" value="1"/>
</dbReference>
<dbReference type="InterPro" id="IPR013767">
    <property type="entry name" value="PAS_fold"/>
</dbReference>
<dbReference type="PROSITE" id="PS50112">
    <property type="entry name" value="PAS"/>
    <property type="match status" value="2"/>
</dbReference>
<keyword evidence="3" id="KW-0805">Transcription regulation</keyword>
<name>A0A956NB39_UNCEI</name>
<dbReference type="Gene3D" id="3.30.450.20">
    <property type="entry name" value="PAS domain"/>
    <property type="match status" value="2"/>
</dbReference>
<dbReference type="InterPro" id="IPR002197">
    <property type="entry name" value="HTH_Fis"/>
</dbReference>
<dbReference type="GO" id="GO:0006355">
    <property type="term" value="P:regulation of DNA-templated transcription"/>
    <property type="evidence" value="ECO:0007669"/>
    <property type="project" value="InterPro"/>
</dbReference>
<dbReference type="CDD" id="cd00009">
    <property type="entry name" value="AAA"/>
    <property type="match status" value="1"/>
</dbReference>
<evidence type="ECO:0000256" key="1">
    <source>
        <dbReference type="ARBA" id="ARBA00022741"/>
    </source>
</evidence>
<keyword evidence="1" id="KW-0547">Nucleotide-binding</keyword>
<dbReference type="Pfam" id="PF08448">
    <property type="entry name" value="PAS_4"/>
    <property type="match status" value="1"/>
</dbReference>
<dbReference type="PANTHER" id="PTHR32071">
    <property type="entry name" value="TRANSCRIPTIONAL REGULATORY PROTEIN"/>
    <property type="match status" value="1"/>
</dbReference>
<feature type="domain" description="PAC" evidence="8">
    <location>
        <begin position="188"/>
        <end position="240"/>
    </location>
</feature>
<evidence type="ECO:0000259" key="6">
    <source>
        <dbReference type="PROSITE" id="PS50045"/>
    </source>
</evidence>
<dbReference type="PROSITE" id="PS50113">
    <property type="entry name" value="PAC"/>
    <property type="match status" value="1"/>
</dbReference>
<keyword evidence="5" id="KW-0804">Transcription</keyword>
<dbReference type="PROSITE" id="PS50045">
    <property type="entry name" value="SIGMA54_INTERACT_4"/>
    <property type="match status" value="1"/>
</dbReference>
<dbReference type="Proteomes" id="UP000739538">
    <property type="component" value="Unassembled WGS sequence"/>
</dbReference>
<sequence>MDLGRWLDAIDEPVFALDGLGRFVAVNEAARLLTGYALEELLGAPCTRVFPDNLCGCGDHENGSIPRGETILSRKDGAQYNVLVSKSNLEPEPGQHWSLYTVHPEAAARVEVFSPSERQRSILDSLEEGVVTIDENWRVTALNRSAVRILGIPEHSAVGLLCSHVLRSELCQDSCPLTRVLERKSSVRNERVQLTRHDGQPVQVSINCAVLRDTAGDDAGGVLSFRELPERHELSAELEGSGFHGMVGKSASMRQVFHLIQDVADSPSTVLITGESGTGKELVANAVQAESTRRDGPFVKVNCAVFSEGVLESELFGHVKGSFTDARRDHRGRFELADGGTLFLDEIGELSPRLQVKLLRVLQDHTFERVGGESTMTVDFRLIAATNRNLESRVREGKFREDLYYRLNVIPIRVPPLRERQDDIPILVDHFVRKFSHLTKKPVRYVDDAAMHHLMHHRWPGNVRQLENAIEYAFARAQGDALMLSLFPPDADGAGPKVSGATADNTEAQIILGALERHRWHHGKAAEELGISRTTLWRRMRKLGIETSPPE</sequence>
<gene>
    <name evidence="9" type="ORF">KDA27_02535</name>
</gene>
<evidence type="ECO:0000313" key="9">
    <source>
        <dbReference type="EMBL" id="MCA9754653.1"/>
    </source>
</evidence>
<dbReference type="FunFam" id="3.40.50.300:FF:000006">
    <property type="entry name" value="DNA-binding transcriptional regulator NtrC"/>
    <property type="match status" value="1"/>
</dbReference>
<dbReference type="Pfam" id="PF02954">
    <property type="entry name" value="HTH_8"/>
    <property type="match status" value="1"/>
</dbReference>
<dbReference type="GO" id="GO:0005524">
    <property type="term" value="F:ATP binding"/>
    <property type="evidence" value="ECO:0007669"/>
    <property type="project" value="UniProtKB-KW"/>
</dbReference>
<dbReference type="InterPro" id="IPR000014">
    <property type="entry name" value="PAS"/>
</dbReference>
<evidence type="ECO:0000313" key="10">
    <source>
        <dbReference type="Proteomes" id="UP000739538"/>
    </source>
</evidence>
<evidence type="ECO:0000259" key="7">
    <source>
        <dbReference type="PROSITE" id="PS50112"/>
    </source>
</evidence>